<reference evidence="4 5" key="1">
    <citation type="journal article" date="2010" name="Stand. Genomic Sci.">
        <title>Complete genome sequence of Haliangium ochraceum type strain (SMP-2).</title>
        <authorList>
            <consortium name="US DOE Joint Genome Institute (JGI-PGF)"/>
            <person name="Ivanova N."/>
            <person name="Daum C."/>
            <person name="Lang E."/>
            <person name="Abt B."/>
            <person name="Kopitz M."/>
            <person name="Saunders E."/>
            <person name="Lapidus A."/>
            <person name="Lucas S."/>
            <person name="Glavina Del Rio T."/>
            <person name="Nolan M."/>
            <person name="Tice H."/>
            <person name="Copeland A."/>
            <person name="Cheng J.F."/>
            <person name="Chen F."/>
            <person name="Bruce D."/>
            <person name="Goodwin L."/>
            <person name="Pitluck S."/>
            <person name="Mavromatis K."/>
            <person name="Pati A."/>
            <person name="Mikhailova N."/>
            <person name="Chen A."/>
            <person name="Palaniappan K."/>
            <person name="Land M."/>
            <person name="Hauser L."/>
            <person name="Chang Y.J."/>
            <person name="Jeffries C.D."/>
            <person name="Detter J.C."/>
            <person name="Brettin T."/>
            <person name="Rohde M."/>
            <person name="Goker M."/>
            <person name="Bristow J."/>
            <person name="Markowitz V."/>
            <person name="Eisen J.A."/>
            <person name="Hugenholtz P."/>
            <person name="Kyrpides N.C."/>
            <person name="Klenk H.P."/>
        </authorList>
    </citation>
    <scope>NUCLEOTIDE SEQUENCE [LARGE SCALE GENOMIC DNA]</scope>
    <source>
        <strain evidence="5">DSM 14365 / CIP 107738 / JCM 11303 / AJ 13395 / SMP-2</strain>
    </source>
</reference>
<sequence>MNPANHPLVERARVFVPALREQSAAIERERRVPKALNDELVSAGFLRMSVPRSLGGEELSPRVMVEVLEQLASGDGATAWCVMTSGLTAILSGYMPEAACRAIWEQDPGAVAAGVFAPSGKATPVSGGYRLTGKWAFASGCDNASWLLGGGLVFGQDGMRTLPSGKPELRSFLFPAKDARIHDTWDTAGLCGTGSHTIEVEDLFIPDEHSVCFFIDPPRERGPLYRFPFFGLLASGIAAVAIGTARAAIDELLALAPKKKRMGIGPSLAEQTLAQVAVAEAEGKLGAARAQLLTVFDEVYEECRALVDAGADARPDARARARLRIACCHATRASLDAVTAMYELGGGVSLYRSSPLQRYLRDAHTITQHAMVMPEVLKVAGAVLLGAEVDTSRL</sequence>
<evidence type="ECO:0000259" key="2">
    <source>
        <dbReference type="Pfam" id="PF02771"/>
    </source>
</evidence>
<gene>
    <name evidence="4" type="ordered locus">Hoch_6104</name>
</gene>
<dbReference type="InterPro" id="IPR009100">
    <property type="entry name" value="AcylCoA_DH/oxidase_NM_dom_sf"/>
</dbReference>
<dbReference type="PANTHER" id="PTHR43884:SF12">
    <property type="entry name" value="ISOVALERYL-COA DEHYDROGENASE, MITOCHONDRIAL-RELATED"/>
    <property type="match status" value="1"/>
</dbReference>
<dbReference type="Gene3D" id="1.10.540.10">
    <property type="entry name" value="Acyl-CoA dehydrogenase/oxidase, N-terminal domain"/>
    <property type="match status" value="1"/>
</dbReference>
<organism evidence="4 5">
    <name type="scientific">Haliangium ochraceum (strain DSM 14365 / JCM 11303 / SMP-2)</name>
    <dbReference type="NCBI Taxonomy" id="502025"/>
    <lineage>
        <taxon>Bacteria</taxon>
        <taxon>Pseudomonadati</taxon>
        <taxon>Myxococcota</taxon>
        <taxon>Polyangia</taxon>
        <taxon>Haliangiales</taxon>
        <taxon>Kofleriaceae</taxon>
        <taxon>Haliangium</taxon>
    </lineage>
</organism>
<keyword evidence="1" id="KW-0560">Oxidoreductase</keyword>
<dbReference type="PANTHER" id="PTHR43884">
    <property type="entry name" value="ACYL-COA DEHYDROGENASE"/>
    <property type="match status" value="1"/>
</dbReference>
<dbReference type="GO" id="GO:0003995">
    <property type="term" value="F:acyl-CoA dehydrogenase activity"/>
    <property type="evidence" value="ECO:0007669"/>
    <property type="project" value="TreeGrafter"/>
</dbReference>
<evidence type="ECO:0000259" key="3">
    <source>
        <dbReference type="Pfam" id="PF08028"/>
    </source>
</evidence>
<dbReference type="InterPro" id="IPR036250">
    <property type="entry name" value="AcylCo_DH-like_C"/>
</dbReference>
<dbReference type="KEGG" id="hoh:Hoch_6104"/>
<dbReference type="InterPro" id="IPR013107">
    <property type="entry name" value="Acyl-CoA_DH_C"/>
</dbReference>
<protein>
    <submittedName>
        <fullName evidence="4">Acyl-CoA dehydrogenase type 2 domain protein</fullName>
    </submittedName>
</protein>
<dbReference type="SUPFAM" id="SSF56645">
    <property type="entry name" value="Acyl-CoA dehydrogenase NM domain-like"/>
    <property type="match status" value="1"/>
</dbReference>
<dbReference type="InterPro" id="IPR013786">
    <property type="entry name" value="AcylCoA_DH/ox_N"/>
</dbReference>
<dbReference type="EMBL" id="CP001804">
    <property type="protein sequence ID" value="ACY18579.1"/>
    <property type="molecule type" value="Genomic_DNA"/>
</dbReference>
<dbReference type="SUPFAM" id="SSF47203">
    <property type="entry name" value="Acyl-CoA dehydrogenase C-terminal domain-like"/>
    <property type="match status" value="1"/>
</dbReference>
<evidence type="ECO:0000313" key="5">
    <source>
        <dbReference type="Proteomes" id="UP000001880"/>
    </source>
</evidence>
<dbReference type="OrthoDB" id="2986495at2"/>
<dbReference type="Pfam" id="PF08028">
    <property type="entry name" value="Acyl-CoA_dh_2"/>
    <property type="match status" value="1"/>
</dbReference>
<name>D0LL83_HALO1</name>
<evidence type="ECO:0000256" key="1">
    <source>
        <dbReference type="ARBA" id="ARBA00023002"/>
    </source>
</evidence>
<feature type="domain" description="Acyl-CoA dehydrogenase C-terminal" evidence="3">
    <location>
        <begin position="236"/>
        <end position="372"/>
    </location>
</feature>
<proteinExistence type="predicted"/>
<dbReference type="AlphaFoldDB" id="D0LL83"/>
<dbReference type="PIRSF" id="PIRSF016578">
    <property type="entry name" value="HsaA"/>
    <property type="match status" value="1"/>
</dbReference>
<dbReference type="HOGENOM" id="CLU_018204_2_0_7"/>
<dbReference type="RefSeq" id="WP_012831171.1">
    <property type="nucleotide sequence ID" value="NC_013440.1"/>
</dbReference>
<dbReference type="eggNOG" id="COG1960">
    <property type="taxonomic scope" value="Bacteria"/>
</dbReference>
<feature type="domain" description="Acyl-CoA dehydrogenase/oxidase N-terminal" evidence="2">
    <location>
        <begin position="11"/>
        <end position="87"/>
    </location>
</feature>
<dbReference type="STRING" id="502025.Hoch_6104"/>
<keyword evidence="5" id="KW-1185">Reference proteome</keyword>
<dbReference type="InterPro" id="IPR037069">
    <property type="entry name" value="AcylCoA_DH/ox_N_sf"/>
</dbReference>
<evidence type="ECO:0000313" key="4">
    <source>
        <dbReference type="EMBL" id="ACY18579.1"/>
    </source>
</evidence>
<dbReference type="Gene3D" id="2.40.110.10">
    <property type="entry name" value="Butyryl-CoA Dehydrogenase, subunit A, domain 2"/>
    <property type="match status" value="1"/>
</dbReference>
<dbReference type="Gene3D" id="1.20.140.10">
    <property type="entry name" value="Butyryl-CoA Dehydrogenase, subunit A, domain 3"/>
    <property type="match status" value="1"/>
</dbReference>
<accession>D0LL83</accession>
<dbReference type="GO" id="GO:0050660">
    <property type="term" value="F:flavin adenine dinucleotide binding"/>
    <property type="evidence" value="ECO:0007669"/>
    <property type="project" value="InterPro"/>
</dbReference>
<dbReference type="InterPro" id="IPR046373">
    <property type="entry name" value="Acyl-CoA_Oxase/DH_mid-dom_sf"/>
</dbReference>
<dbReference type="Pfam" id="PF02771">
    <property type="entry name" value="Acyl-CoA_dh_N"/>
    <property type="match status" value="1"/>
</dbReference>
<dbReference type="Proteomes" id="UP000001880">
    <property type="component" value="Chromosome"/>
</dbReference>